<organism evidence="1 2">
    <name type="scientific">Burkholderia humptydooensis</name>
    <dbReference type="NCBI Taxonomy" id="430531"/>
    <lineage>
        <taxon>Bacteria</taxon>
        <taxon>Pseudomonadati</taxon>
        <taxon>Pseudomonadota</taxon>
        <taxon>Betaproteobacteria</taxon>
        <taxon>Burkholderiales</taxon>
        <taxon>Burkholderiaceae</taxon>
        <taxon>Burkholderia</taxon>
        <taxon>pseudomallei group</taxon>
    </lineage>
</organism>
<proteinExistence type="predicted"/>
<dbReference type="Proteomes" id="UP000594943">
    <property type="component" value="Chromosome 2"/>
</dbReference>
<accession>A0A7T2U8E7</accession>
<evidence type="ECO:0000313" key="1">
    <source>
        <dbReference type="EMBL" id="QPS47582.1"/>
    </source>
</evidence>
<reference evidence="1 2" key="1">
    <citation type="submission" date="2020-12" db="EMBL/GenBank/DDBJ databases">
        <title>FDA dAtabase for Regulatory Grade micrObial Sequences (FDA-ARGOS): Supporting development and validation of Infectious Disease Dx tests.</title>
        <authorList>
            <person name="Nelson B."/>
            <person name="Plummer A."/>
            <person name="Tallon L."/>
            <person name="Sadzewicz L."/>
            <person name="Zhao X."/>
            <person name="Boylan J."/>
            <person name="Ott S."/>
            <person name="Bowen H."/>
            <person name="Vavikolanu K."/>
            <person name="Mehta A."/>
            <person name="Aluvathingal J."/>
            <person name="Nadendla S."/>
            <person name="Myers T."/>
            <person name="Yan Y."/>
            <person name="Sichtig H."/>
        </authorList>
    </citation>
    <scope>NUCLEOTIDE SEQUENCE [LARGE SCALE GENOMIC DNA]</scope>
    <source>
        <strain evidence="1 2">FDAARGOS_899</strain>
    </source>
</reference>
<sequence>MISTLIWVSDAGCPAAAGRFDAGPARAGKSVRAAGLWSADYRRDHATDK</sequence>
<protein>
    <submittedName>
        <fullName evidence="1">Uncharacterized protein</fullName>
    </submittedName>
</protein>
<dbReference type="KEGG" id="bhg:I6G56_24530"/>
<evidence type="ECO:0000313" key="2">
    <source>
        <dbReference type="Proteomes" id="UP000594943"/>
    </source>
</evidence>
<dbReference type="RefSeq" id="WP_156436742.1">
    <property type="nucleotide sequence ID" value="NZ_CP013382.1"/>
</dbReference>
<gene>
    <name evidence="1" type="ORF">I6G56_24530</name>
</gene>
<name>A0A7T2U8E7_9BURK</name>
<dbReference type="AlphaFoldDB" id="A0A7T2U8E7"/>
<dbReference type="EMBL" id="CP065687">
    <property type="protein sequence ID" value="QPS47582.1"/>
    <property type="molecule type" value="Genomic_DNA"/>
</dbReference>